<dbReference type="EMBL" id="JAAARO010000015">
    <property type="protein sequence ID" value="KAF5734920.1"/>
    <property type="molecule type" value="Genomic_DNA"/>
</dbReference>
<gene>
    <name evidence="2" type="ORF">HS088_TW15G00417</name>
</gene>
<dbReference type="Proteomes" id="UP000593562">
    <property type="component" value="Unassembled WGS sequence"/>
</dbReference>
<keyword evidence="3" id="KW-1185">Reference proteome</keyword>
<sequence length="89" mass="9389">MSGCRLAVAFFTVIALLQGPDLASISLQDFHGSNLALGVFKHVLLSRISMVRTLAALDSYSSFTSDLALLAAGCDSSRPSAVAEDEELK</sequence>
<evidence type="ECO:0000313" key="3">
    <source>
        <dbReference type="Proteomes" id="UP000593562"/>
    </source>
</evidence>
<feature type="chain" id="PRO_5029543531" evidence="1">
    <location>
        <begin position="24"/>
        <end position="89"/>
    </location>
</feature>
<organism evidence="2 3">
    <name type="scientific">Tripterygium wilfordii</name>
    <name type="common">Thunder God vine</name>
    <dbReference type="NCBI Taxonomy" id="458696"/>
    <lineage>
        <taxon>Eukaryota</taxon>
        <taxon>Viridiplantae</taxon>
        <taxon>Streptophyta</taxon>
        <taxon>Embryophyta</taxon>
        <taxon>Tracheophyta</taxon>
        <taxon>Spermatophyta</taxon>
        <taxon>Magnoliopsida</taxon>
        <taxon>eudicotyledons</taxon>
        <taxon>Gunneridae</taxon>
        <taxon>Pentapetalae</taxon>
        <taxon>rosids</taxon>
        <taxon>fabids</taxon>
        <taxon>Celastrales</taxon>
        <taxon>Celastraceae</taxon>
        <taxon>Tripterygium</taxon>
    </lineage>
</organism>
<evidence type="ECO:0000313" key="2">
    <source>
        <dbReference type="EMBL" id="KAF5734920.1"/>
    </source>
</evidence>
<feature type="signal peptide" evidence="1">
    <location>
        <begin position="1"/>
        <end position="23"/>
    </location>
</feature>
<keyword evidence="1" id="KW-0732">Signal</keyword>
<evidence type="ECO:0000256" key="1">
    <source>
        <dbReference type="SAM" id="SignalP"/>
    </source>
</evidence>
<dbReference type="InParanoid" id="A0A7J7CLI0"/>
<name>A0A7J7CLI0_TRIWF</name>
<dbReference type="AlphaFoldDB" id="A0A7J7CLI0"/>
<proteinExistence type="predicted"/>
<reference evidence="2 3" key="1">
    <citation type="journal article" date="2020" name="Nat. Commun.">
        <title>Genome of Tripterygium wilfordii and identification of cytochrome P450 involved in triptolide biosynthesis.</title>
        <authorList>
            <person name="Tu L."/>
            <person name="Su P."/>
            <person name="Zhang Z."/>
            <person name="Gao L."/>
            <person name="Wang J."/>
            <person name="Hu T."/>
            <person name="Zhou J."/>
            <person name="Zhang Y."/>
            <person name="Zhao Y."/>
            <person name="Liu Y."/>
            <person name="Song Y."/>
            <person name="Tong Y."/>
            <person name="Lu Y."/>
            <person name="Yang J."/>
            <person name="Xu C."/>
            <person name="Jia M."/>
            <person name="Peters R.J."/>
            <person name="Huang L."/>
            <person name="Gao W."/>
        </authorList>
    </citation>
    <scope>NUCLEOTIDE SEQUENCE [LARGE SCALE GENOMIC DNA]</scope>
    <source>
        <strain evidence="3">cv. XIE 37</strain>
        <tissue evidence="2">Leaf</tissue>
    </source>
</reference>
<comment type="caution">
    <text evidence="2">The sequence shown here is derived from an EMBL/GenBank/DDBJ whole genome shotgun (WGS) entry which is preliminary data.</text>
</comment>
<protein>
    <submittedName>
        <fullName evidence="2">Immunoglobulin G-binding protein H</fullName>
    </submittedName>
</protein>
<accession>A0A7J7CLI0</accession>